<protein>
    <submittedName>
        <fullName evidence="2">GNAT family N-acetyltransferase</fullName>
    </submittedName>
</protein>
<dbReference type="PANTHER" id="PTHR43610:SF1">
    <property type="entry name" value="N-ACETYLTRANSFERASE DOMAIN-CONTAINING PROTEIN"/>
    <property type="match status" value="1"/>
</dbReference>
<dbReference type="InterPro" id="IPR000182">
    <property type="entry name" value="GNAT_dom"/>
</dbReference>
<dbReference type="AlphaFoldDB" id="A0A841T7B2"/>
<dbReference type="Pfam" id="PF13302">
    <property type="entry name" value="Acetyltransf_3"/>
    <property type="match status" value="1"/>
</dbReference>
<feature type="domain" description="N-acetyltransferase" evidence="1">
    <location>
        <begin position="14"/>
        <end position="182"/>
    </location>
</feature>
<dbReference type="Proteomes" id="UP000574133">
    <property type="component" value="Unassembled WGS sequence"/>
</dbReference>
<dbReference type="SUPFAM" id="SSF55729">
    <property type="entry name" value="Acyl-CoA N-acyltransferases (Nat)"/>
    <property type="match status" value="1"/>
</dbReference>
<evidence type="ECO:0000259" key="1">
    <source>
        <dbReference type="PROSITE" id="PS51186"/>
    </source>
</evidence>
<reference evidence="2 3" key="1">
    <citation type="submission" date="2020-08" db="EMBL/GenBank/DDBJ databases">
        <title>Cohnella phylogeny.</title>
        <authorList>
            <person name="Dunlap C."/>
        </authorList>
    </citation>
    <scope>NUCLEOTIDE SEQUENCE [LARGE SCALE GENOMIC DNA]</scope>
    <source>
        <strain evidence="2 3">DSM 103658</strain>
    </source>
</reference>
<organism evidence="2 3">
    <name type="scientific">Cohnella lubricantis</name>
    <dbReference type="NCBI Taxonomy" id="2163172"/>
    <lineage>
        <taxon>Bacteria</taxon>
        <taxon>Bacillati</taxon>
        <taxon>Bacillota</taxon>
        <taxon>Bacilli</taxon>
        <taxon>Bacillales</taxon>
        <taxon>Paenibacillaceae</taxon>
        <taxon>Cohnella</taxon>
    </lineage>
</organism>
<evidence type="ECO:0000313" key="3">
    <source>
        <dbReference type="Proteomes" id="UP000574133"/>
    </source>
</evidence>
<keyword evidence="3" id="KW-1185">Reference proteome</keyword>
<proteinExistence type="predicted"/>
<comment type="caution">
    <text evidence="2">The sequence shown here is derived from an EMBL/GenBank/DDBJ whole genome shotgun (WGS) entry which is preliminary data.</text>
</comment>
<accession>A0A841T7B2</accession>
<gene>
    <name evidence="2" type="ORF">H4Q31_05490</name>
</gene>
<dbReference type="Gene3D" id="3.40.630.30">
    <property type="match status" value="1"/>
</dbReference>
<name>A0A841T7B2_9BACL</name>
<evidence type="ECO:0000313" key="2">
    <source>
        <dbReference type="EMBL" id="MBB6676782.1"/>
    </source>
</evidence>
<dbReference type="PROSITE" id="PS51186">
    <property type="entry name" value="GNAT"/>
    <property type="match status" value="1"/>
</dbReference>
<sequence>MHINPNLTLENHRAVLVPLQSEHINELAKLLSDPRIWELTWRKNTTRESVKQALELALLNKEAGTQLPFVIRDAASGRIAGTTRLGDLDMHNRSVEIGWTWLSPEFWGTGLNSACKHLLLKYCFEELGVIRVQFSASGRNARSQRALEKIGAVREGVLRRHRLDATNGGAVHDNVIYSILDSEWSLVQSRIPFI</sequence>
<keyword evidence="2" id="KW-0808">Transferase</keyword>
<dbReference type="PANTHER" id="PTHR43610">
    <property type="entry name" value="BLL6696 PROTEIN"/>
    <property type="match status" value="1"/>
</dbReference>
<dbReference type="EMBL" id="JACJVN010000022">
    <property type="protein sequence ID" value="MBB6676782.1"/>
    <property type="molecule type" value="Genomic_DNA"/>
</dbReference>
<dbReference type="GO" id="GO:0016747">
    <property type="term" value="F:acyltransferase activity, transferring groups other than amino-acyl groups"/>
    <property type="evidence" value="ECO:0007669"/>
    <property type="project" value="InterPro"/>
</dbReference>
<dbReference type="InterPro" id="IPR016181">
    <property type="entry name" value="Acyl_CoA_acyltransferase"/>
</dbReference>